<feature type="compositionally biased region" description="Low complexity" evidence="2">
    <location>
        <begin position="367"/>
        <end position="378"/>
    </location>
</feature>
<dbReference type="GeneID" id="119737341"/>
<evidence type="ECO:0000313" key="5">
    <source>
        <dbReference type="Proteomes" id="UP000887568"/>
    </source>
</evidence>
<dbReference type="GO" id="GO:0015031">
    <property type="term" value="P:protein transport"/>
    <property type="evidence" value="ECO:0007669"/>
    <property type="project" value="TreeGrafter"/>
</dbReference>
<dbReference type="InterPro" id="IPR011022">
    <property type="entry name" value="Arrestin_C-like"/>
</dbReference>
<evidence type="ECO:0000259" key="3">
    <source>
        <dbReference type="SMART" id="SM01017"/>
    </source>
</evidence>
<dbReference type="EnsemblMetazoa" id="XM_038211629.1">
    <property type="protein sequence ID" value="XP_038067557.1"/>
    <property type="gene ID" value="LOC119737341"/>
</dbReference>
<evidence type="ECO:0000256" key="2">
    <source>
        <dbReference type="SAM" id="MobiDB-lite"/>
    </source>
</evidence>
<organism evidence="4 5">
    <name type="scientific">Patiria miniata</name>
    <name type="common">Bat star</name>
    <name type="synonym">Asterina miniata</name>
    <dbReference type="NCBI Taxonomy" id="46514"/>
    <lineage>
        <taxon>Eukaryota</taxon>
        <taxon>Metazoa</taxon>
        <taxon>Echinodermata</taxon>
        <taxon>Eleutherozoa</taxon>
        <taxon>Asterozoa</taxon>
        <taxon>Asteroidea</taxon>
        <taxon>Valvatacea</taxon>
        <taxon>Valvatida</taxon>
        <taxon>Asterinidae</taxon>
        <taxon>Patiria</taxon>
    </lineage>
</organism>
<dbReference type="PANTHER" id="PTHR11188:SF176">
    <property type="entry name" value="ARRESTIN DOMAIN-CONTAINING PROTEIN 1"/>
    <property type="match status" value="1"/>
</dbReference>
<sequence>MGKLRQLQINLDGNVDAFYPGTEIRGAVIVHVDADNEGGLNHVKGLELLFHGEAVTRIPNMQQQPNLQECYLNSRVTLCGTGAGQSERHNFNIQPGATSYPFTLALMPEAPLPPSFEGEFGYIRYKMRATLIMSGMILSQDHSVERVFHVIHSPVDLNTISGLQNPLHASSECVHRGCCECNSIVISNLFVTLQKQGYVPGENIYVTGHVDNRTGTAQRIVCGTLLQQSGFHHRQGVRETQNLLCSASAVVTCPIRRMKTFTVGPLQVPLVPPSGLPGCNIISNCYYLMVSDGSSATRLPVTIGTVPIRNYVPVVSSIQPISSALSPIQNTSLIVPPITRQPASCVTAEFDSPPPSYQEAIGSRPFTVDTPTATTTLSTRHEGTTDTHDQSNPSIEDDPARQVDDSVDNSRVQGDPPPQIYREVVTLTQPVATTECARVAPTTDPDWQEFYGDGRYSRRSLAPSTNLDMDNRHEETTATTSL</sequence>
<feature type="compositionally biased region" description="Basic and acidic residues" evidence="2">
    <location>
        <begin position="379"/>
        <end position="389"/>
    </location>
</feature>
<dbReference type="InterPro" id="IPR011021">
    <property type="entry name" value="Arrestin-like_N"/>
</dbReference>
<dbReference type="InterPro" id="IPR050357">
    <property type="entry name" value="Arrestin_domain-protein"/>
</dbReference>
<proteinExistence type="inferred from homology"/>
<feature type="domain" description="Arrestin C-terminal-like" evidence="3">
    <location>
        <begin position="187"/>
        <end position="308"/>
    </location>
</feature>
<dbReference type="PANTHER" id="PTHR11188">
    <property type="entry name" value="ARRESTIN DOMAIN CONTAINING PROTEIN"/>
    <property type="match status" value="1"/>
</dbReference>
<dbReference type="Pfam" id="PF00339">
    <property type="entry name" value="Arrestin_N"/>
    <property type="match status" value="1"/>
</dbReference>
<keyword evidence="5" id="KW-1185">Reference proteome</keyword>
<evidence type="ECO:0000313" key="4">
    <source>
        <dbReference type="EnsemblMetazoa" id="XP_038067557.1"/>
    </source>
</evidence>
<comment type="similarity">
    <text evidence="1">Belongs to the arrestin family.</text>
</comment>
<dbReference type="GO" id="GO:0005737">
    <property type="term" value="C:cytoplasm"/>
    <property type="evidence" value="ECO:0007669"/>
    <property type="project" value="TreeGrafter"/>
</dbReference>
<evidence type="ECO:0000256" key="1">
    <source>
        <dbReference type="ARBA" id="ARBA00005298"/>
    </source>
</evidence>
<dbReference type="InterPro" id="IPR014752">
    <property type="entry name" value="Arrestin-like_C"/>
</dbReference>
<dbReference type="SUPFAM" id="SSF81296">
    <property type="entry name" value="E set domains"/>
    <property type="match status" value="2"/>
</dbReference>
<dbReference type="Pfam" id="PF02752">
    <property type="entry name" value="Arrestin_C"/>
    <property type="match status" value="1"/>
</dbReference>
<dbReference type="OrthoDB" id="7785529at2759"/>
<dbReference type="Gene3D" id="2.60.40.640">
    <property type="match status" value="2"/>
</dbReference>
<feature type="region of interest" description="Disordered" evidence="2">
    <location>
        <begin position="459"/>
        <end position="482"/>
    </location>
</feature>
<dbReference type="AlphaFoldDB" id="A0A914AUX0"/>
<protein>
    <recommendedName>
        <fullName evidence="3">Arrestin C-terminal-like domain-containing protein</fullName>
    </recommendedName>
</protein>
<name>A0A914AUX0_PATMI</name>
<reference evidence="4" key="1">
    <citation type="submission" date="2022-11" db="UniProtKB">
        <authorList>
            <consortium name="EnsemblMetazoa"/>
        </authorList>
    </citation>
    <scope>IDENTIFICATION</scope>
</reference>
<accession>A0A914AUX0</accession>
<feature type="region of interest" description="Disordered" evidence="2">
    <location>
        <begin position="350"/>
        <end position="420"/>
    </location>
</feature>
<dbReference type="Proteomes" id="UP000887568">
    <property type="component" value="Unplaced"/>
</dbReference>
<dbReference type="InterPro" id="IPR014756">
    <property type="entry name" value="Ig_E-set"/>
</dbReference>
<dbReference type="RefSeq" id="XP_038067557.1">
    <property type="nucleotide sequence ID" value="XM_038211629.1"/>
</dbReference>
<dbReference type="SMART" id="SM01017">
    <property type="entry name" value="Arrestin_C"/>
    <property type="match status" value="1"/>
</dbReference>
<dbReference type="OMA" id="NIVIHYI"/>